<dbReference type="NCBIfam" id="TIGR01439">
    <property type="entry name" value="lp_hng_hel_AbrB"/>
    <property type="match status" value="1"/>
</dbReference>
<dbReference type="EMBL" id="CP020946">
    <property type="protein sequence ID" value="ASD65158.1"/>
    <property type="molecule type" value="Genomic_DNA"/>
</dbReference>
<dbReference type="AlphaFoldDB" id="A0A1Z3NCH2"/>
<accession>A0A1Z3NCH2</accession>
<protein>
    <recommendedName>
        <fullName evidence="2">SpoVT-AbrB domain-containing protein</fullName>
    </recommendedName>
</protein>
<feature type="region of interest" description="Disordered" evidence="1">
    <location>
        <begin position="1"/>
        <end position="26"/>
    </location>
</feature>
<reference evidence="3 4" key="1">
    <citation type="submission" date="2017-04" db="EMBL/GenBank/DDBJ databases">
        <title>Whole genome sequence of Bdellovibrio bacteriovorus strain SSB218315.</title>
        <authorList>
            <person name="Oyedara O."/>
            <person name="Rodriguez-Perez M.A."/>
        </authorList>
    </citation>
    <scope>NUCLEOTIDE SEQUENCE [LARGE SCALE GENOMIC DNA]</scope>
    <source>
        <strain evidence="3 4">SSB218315</strain>
    </source>
</reference>
<organism evidence="3 4">
    <name type="scientific">Bdellovibrio bacteriovorus</name>
    <dbReference type="NCBI Taxonomy" id="959"/>
    <lineage>
        <taxon>Bacteria</taxon>
        <taxon>Pseudomonadati</taxon>
        <taxon>Bdellovibrionota</taxon>
        <taxon>Bdellovibrionia</taxon>
        <taxon>Bdellovibrionales</taxon>
        <taxon>Pseudobdellovibrionaceae</taxon>
        <taxon>Bdellovibrio</taxon>
    </lineage>
</organism>
<dbReference type="Pfam" id="PF04014">
    <property type="entry name" value="MazE_antitoxin"/>
    <property type="match status" value="1"/>
</dbReference>
<dbReference type="InterPro" id="IPR037914">
    <property type="entry name" value="SpoVT-AbrB_sf"/>
</dbReference>
<feature type="domain" description="SpoVT-AbrB" evidence="2">
    <location>
        <begin position="15"/>
        <end position="60"/>
    </location>
</feature>
<proteinExistence type="predicted"/>
<evidence type="ECO:0000256" key="1">
    <source>
        <dbReference type="SAM" id="MobiDB-lite"/>
    </source>
</evidence>
<feature type="compositionally biased region" description="Polar residues" evidence="1">
    <location>
        <begin position="8"/>
        <end position="25"/>
    </location>
</feature>
<gene>
    <name evidence="3" type="ORF">B9G79_17070</name>
</gene>
<dbReference type="Gene3D" id="2.10.260.10">
    <property type="match status" value="1"/>
</dbReference>
<name>A0A1Z3NCH2_BDEBC</name>
<evidence type="ECO:0000313" key="4">
    <source>
        <dbReference type="Proteomes" id="UP000197003"/>
    </source>
</evidence>
<dbReference type="SMART" id="SM00966">
    <property type="entry name" value="SpoVT_AbrB"/>
    <property type="match status" value="1"/>
</dbReference>
<sequence>MKGRRTSMSKSGATSKASRKNQTTIPARVRQALGIAKGDTLLWTVNGDEVNIRIINRKQVDWTKTSELSLLEWTAEAEKPKDPEVSV</sequence>
<evidence type="ECO:0000259" key="2">
    <source>
        <dbReference type="SMART" id="SM00966"/>
    </source>
</evidence>
<dbReference type="SUPFAM" id="SSF89447">
    <property type="entry name" value="AbrB/MazE/MraZ-like"/>
    <property type="match status" value="1"/>
</dbReference>
<dbReference type="GO" id="GO:0003677">
    <property type="term" value="F:DNA binding"/>
    <property type="evidence" value="ECO:0007669"/>
    <property type="project" value="InterPro"/>
</dbReference>
<dbReference type="Proteomes" id="UP000197003">
    <property type="component" value="Chromosome"/>
</dbReference>
<evidence type="ECO:0000313" key="3">
    <source>
        <dbReference type="EMBL" id="ASD65158.1"/>
    </source>
</evidence>
<dbReference type="InterPro" id="IPR007159">
    <property type="entry name" value="SpoVT-AbrB_dom"/>
</dbReference>